<dbReference type="EMBL" id="BGPR01072977">
    <property type="protein sequence ID" value="GBO45726.1"/>
    <property type="molecule type" value="Genomic_DNA"/>
</dbReference>
<reference evidence="2 3" key="1">
    <citation type="journal article" date="2019" name="Sci. Rep.">
        <title>Orb-weaving spider Araneus ventricosus genome elucidates the spidroin gene catalogue.</title>
        <authorList>
            <person name="Kono N."/>
            <person name="Nakamura H."/>
            <person name="Ohtoshi R."/>
            <person name="Moran D.A.P."/>
            <person name="Shinohara A."/>
            <person name="Yoshida Y."/>
            <person name="Fujiwara M."/>
            <person name="Mori M."/>
            <person name="Tomita M."/>
            <person name="Arakawa K."/>
        </authorList>
    </citation>
    <scope>NUCLEOTIDE SEQUENCE [LARGE SCALE GENOMIC DNA]</scope>
</reference>
<keyword evidence="3" id="KW-1185">Reference proteome</keyword>
<protein>
    <submittedName>
        <fullName evidence="2">Uncharacterized protein</fullName>
    </submittedName>
</protein>
<evidence type="ECO:0000313" key="3">
    <source>
        <dbReference type="Proteomes" id="UP000499080"/>
    </source>
</evidence>
<evidence type="ECO:0000256" key="1">
    <source>
        <dbReference type="SAM" id="MobiDB-lite"/>
    </source>
</evidence>
<name>A0A4Y2X949_ARAVE</name>
<dbReference type="Proteomes" id="UP000499080">
    <property type="component" value="Unassembled WGS sequence"/>
</dbReference>
<evidence type="ECO:0000313" key="2">
    <source>
        <dbReference type="EMBL" id="GBO45726.1"/>
    </source>
</evidence>
<dbReference type="AlphaFoldDB" id="A0A4Y2X949"/>
<proteinExistence type="predicted"/>
<sequence length="92" mass="10188">MTESEATFQGALTQGFPKNRSAQGHGPEKQTAADYLLAFPSVSFLSHSFERRVLVDTLYLSLRKGKKTAIKTLRTAALWLSNHLPEKGLLVN</sequence>
<feature type="compositionally biased region" description="Polar residues" evidence="1">
    <location>
        <begin position="1"/>
        <end position="12"/>
    </location>
</feature>
<comment type="caution">
    <text evidence="2">The sequence shown here is derived from an EMBL/GenBank/DDBJ whole genome shotgun (WGS) entry which is preliminary data.</text>
</comment>
<organism evidence="2 3">
    <name type="scientific">Araneus ventricosus</name>
    <name type="common">Orbweaver spider</name>
    <name type="synonym">Epeira ventricosa</name>
    <dbReference type="NCBI Taxonomy" id="182803"/>
    <lineage>
        <taxon>Eukaryota</taxon>
        <taxon>Metazoa</taxon>
        <taxon>Ecdysozoa</taxon>
        <taxon>Arthropoda</taxon>
        <taxon>Chelicerata</taxon>
        <taxon>Arachnida</taxon>
        <taxon>Araneae</taxon>
        <taxon>Araneomorphae</taxon>
        <taxon>Entelegynae</taxon>
        <taxon>Araneoidea</taxon>
        <taxon>Araneidae</taxon>
        <taxon>Araneus</taxon>
    </lineage>
</organism>
<gene>
    <name evidence="2" type="ORF">AVEN_69343_1</name>
</gene>
<feature type="region of interest" description="Disordered" evidence="1">
    <location>
        <begin position="1"/>
        <end position="27"/>
    </location>
</feature>
<accession>A0A4Y2X949</accession>